<dbReference type="Gene3D" id="3.30.1120.10">
    <property type="match status" value="1"/>
</dbReference>
<name>A0A1M6I9U6_9BACT</name>
<feature type="domain" description="Sulfatase N-terminal" evidence="3">
    <location>
        <begin position="46"/>
        <end position="379"/>
    </location>
</feature>
<gene>
    <name evidence="4" type="ORF">SAMN02745181_1728</name>
</gene>
<dbReference type="AlphaFoldDB" id="A0A1M6I9U6"/>
<evidence type="ECO:0000259" key="3">
    <source>
        <dbReference type="Pfam" id="PF00884"/>
    </source>
</evidence>
<evidence type="ECO:0000256" key="2">
    <source>
        <dbReference type="ARBA" id="ARBA00022801"/>
    </source>
</evidence>
<reference evidence="4 5" key="1">
    <citation type="submission" date="2016-11" db="EMBL/GenBank/DDBJ databases">
        <authorList>
            <person name="Jaros S."/>
            <person name="Januszkiewicz K."/>
            <person name="Wedrychowicz H."/>
        </authorList>
    </citation>
    <scope>NUCLEOTIDE SEQUENCE [LARGE SCALE GENOMIC DNA]</scope>
    <source>
        <strain evidence="4 5">DSM 18772</strain>
    </source>
</reference>
<dbReference type="STRING" id="1123071.SAMN02745181_1728"/>
<dbReference type="InterPro" id="IPR050738">
    <property type="entry name" value="Sulfatase"/>
</dbReference>
<dbReference type="PROSITE" id="PS51257">
    <property type="entry name" value="PROKAR_LIPOPROTEIN"/>
    <property type="match status" value="1"/>
</dbReference>
<organism evidence="4 5">
    <name type="scientific">Rubritalea squalenifaciens DSM 18772</name>
    <dbReference type="NCBI Taxonomy" id="1123071"/>
    <lineage>
        <taxon>Bacteria</taxon>
        <taxon>Pseudomonadati</taxon>
        <taxon>Verrucomicrobiota</taxon>
        <taxon>Verrucomicrobiia</taxon>
        <taxon>Verrucomicrobiales</taxon>
        <taxon>Rubritaleaceae</taxon>
        <taxon>Rubritalea</taxon>
    </lineage>
</organism>
<dbReference type="InterPro" id="IPR000917">
    <property type="entry name" value="Sulfatase_N"/>
</dbReference>
<accession>A0A1M6I9U6</accession>
<dbReference type="Proteomes" id="UP000184510">
    <property type="component" value="Unassembled WGS sequence"/>
</dbReference>
<evidence type="ECO:0000313" key="5">
    <source>
        <dbReference type="Proteomes" id="UP000184510"/>
    </source>
</evidence>
<dbReference type="Pfam" id="PF14707">
    <property type="entry name" value="Sulfatase_C"/>
    <property type="match status" value="1"/>
</dbReference>
<keyword evidence="2" id="KW-0378">Hydrolase</keyword>
<evidence type="ECO:0000313" key="4">
    <source>
        <dbReference type="EMBL" id="SHJ31138.1"/>
    </source>
</evidence>
<protein>
    <submittedName>
        <fullName evidence="4">C-terminal region of aryl-sulfatase</fullName>
    </submittedName>
</protein>
<sequence length="494" mass="54847">MKISSPILRMQIHTHTDTMKIFPTLFSLACACSLPLAQAREVMDKPNVIIIYLDDSGYGDFSYNGNPVIETPNISRLAHNGLNCTQFYVSSPACSASRYSLLTGRYPGRSGFGTWVIGPGSKPHLRSAEITIAEGLKANGYKTGMFGKWHLGNPNKGNQMSTEALPLAHGFDTWVGTNVSHDYDNAKLLKSDPSGNKPVKGYSEVAKNLPSDDEASTSLTGLYTDAAVSFIKQNKDKPFFAYVAHNQPHLGLYVSEKFKGKSKRGLLGDVMAEVDDSVGRILQTLKDEGIDKNTLVVFSSDNGPWILFRDLKFKNHPKYGEARTHVGYAQPFRDGKGSTWEGGHRVPGIFYWPGVIKPQRLLAPVSTLDVLPTVLTITGAKLPDDRKLDGRNISPYLLGSDSQKVDDFEFIYSYFDNKPSAIRVGPWKLHIRIGSQTGNNYNFKASEKQPLLFNVEEDLGERIDRASEQPEIVERLLKKLRDKRSEIEKTGVIK</sequence>
<proteinExistence type="inferred from homology"/>
<dbReference type="GO" id="GO:0004065">
    <property type="term" value="F:arylsulfatase activity"/>
    <property type="evidence" value="ECO:0007669"/>
    <property type="project" value="TreeGrafter"/>
</dbReference>
<dbReference type="PANTHER" id="PTHR42693:SF53">
    <property type="entry name" value="ENDO-4-O-SULFATASE"/>
    <property type="match status" value="1"/>
</dbReference>
<dbReference type="Pfam" id="PF00884">
    <property type="entry name" value="Sulfatase"/>
    <property type="match status" value="1"/>
</dbReference>
<dbReference type="PANTHER" id="PTHR42693">
    <property type="entry name" value="ARYLSULFATASE FAMILY MEMBER"/>
    <property type="match status" value="1"/>
</dbReference>
<dbReference type="CDD" id="cd16026">
    <property type="entry name" value="GALNS_like"/>
    <property type="match status" value="1"/>
</dbReference>
<dbReference type="InterPro" id="IPR017850">
    <property type="entry name" value="Alkaline_phosphatase_core_sf"/>
</dbReference>
<dbReference type="Gene3D" id="3.40.720.10">
    <property type="entry name" value="Alkaline Phosphatase, subunit A"/>
    <property type="match status" value="1"/>
</dbReference>
<evidence type="ECO:0000256" key="1">
    <source>
        <dbReference type="ARBA" id="ARBA00008779"/>
    </source>
</evidence>
<keyword evidence="5" id="KW-1185">Reference proteome</keyword>
<comment type="similarity">
    <text evidence="1">Belongs to the sulfatase family.</text>
</comment>
<dbReference type="SUPFAM" id="SSF53649">
    <property type="entry name" value="Alkaline phosphatase-like"/>
    <property type="match status" value="1"/>
</dbReference>
<dbReference type="EMBL" id="FQYR01000003">
    <property type="protein sequence ID" value="SHJ31138.1"/>
    <property type="molecule type" value="Genomic_DNA"/>
</dbReference>
<dbReference type="InParanoid" id="A0A1M6I9U6"/>